<sequence>MRTYNLRYALFVVATRCEKDLPYFLPSEVVLHNSLSDCWVSYLGKVYDLTALCKSCEDRPEIKPILLFAGKDLSHWFDRLTGDIQHHVDPRTGALVPYCPHGPIPDVGIPEPSSTWRPLEQVPWWRDTKYLLGNLTRNPRPCRVINTLIAKEALIWVCEEDTIKRIQERFKLFNSNSSDYLWKSEDKILDLNKTLTDNGIPDERERFLRCGLPDNFYVPSILCYYKDIVKL</sequence>
<dbReference type="SUPFAM" id="SSF55856">
    <property type="entry name" value="Cytochrome b5-like heme/steroid binding domain"/>
    <property type="match status" value="1"/>
</dbReference>
<evidence type="ECO:0000256" key="6">
    <source>
        <dbReference type="ARBA" id="ARBA00023212"/>
    </source>
</evidence>
<evidence type="ECO:0000256" key="1">
    <source>
        <dbReference type="ARBA" id="ARBA00004430"/>
    </source>
</evidence>
<keyword evidence="13" id="KW-1185">Reference proteome</keyword>
<proteinExistence type="inferred from homology"/>
<dbReference type="Gene3D" id="3.10.120.10">
    <property type="entry name" value="Cytochrome b5-like heme/steroid binding domain"/>
    <property type="match status" value="1"/>
</dbReference>
<dbReference type="PANTHER" id="PTHR21281:SF0">
    <property type="entry name" value="CYTOCHROME B5 DOMAIN-CONTAINING PROTEIN 1"/>
    <property type="match status" value="1"/>
</dbReference>
<protein>
    <recommendedName>
        <fullName evidence="9">Cytochrome b5 domain-containing protein 1</fullName>
    </recommendedName>
</protein>
<dbReference type="AlphaFoldDB" id="A0AAV7I250"/>
<keyword evidence="5" id="KW-0408">Iron</keyword>
<dbReference type="EMBL" id="JAHXZJ010001492">
    <property type="protein sequence ID" value="KAH0552262.1"/>
    <property type="molecule type" value="Genomic_DNA"/>
</dbReference>
<keyword evidence="3" id="KW-0349">Heme</keyword>
<dbReference type="GO" id="GO:0046872">
    <property type="term" value="F:metal ion binding"/>
    <property type="evidence" value="ECO:0007669"/>
    <property type="project" value="UniProtKB-KW"/>
</dbReference>
<comment type="function">
    <text evidence="10">Radial spoke stalk protein that binds heme under oxidizing conditions. Required for the coordinated beating of multiple cilia maybe by functioning in a redox signaling pathway.</text>
</comment>
<dbReference type="Pfam" id="PF00173">
    <property type="entry name" value="Cyt-b5"/>
    <property type="match status" value="1"/>
</dbReference>
<evidence type="ECO:0000256" key="8">
    <source>
        <dbReference type="ARBA" id="ARBA00038168"/>
    </source>
</evidence>
<gene>
    <name evidence="12" type="ORF">KQX54_007880</name>
</gene>
<evidence type="ECO:0000256" key="4">
    <source>
        <dbReference type="ARBA" id="ARBA00022723"/>
    </source>
</evidence>
<reference evidence="12 13" key="1">
    <citation type="journal article" date="2021" name="J. Hered.">
        <title>A chromosome-level genome assembly of the parasitoid wasp, Cotesia glomerata (Hymenoptera: Braconidae).</title>
        <authorList>
            <person name="Pinto B.J."/>
            <person name="Weis J.J."/>
            <person name="Gamble T."/>
            <person name="Ode P.J."/>
            <person name="Paul R."/>
            <person name="Zaspel J.M."/>
        </authorList>
    </citation>
    <scope>NUCLEOTIDE SEQUENCE [LARGE SCALE GENOMIC DNA]</scope>
    <source>
        <strain evidence="12">CgM1</strain>
    </source>
</reference>
<organism evidence="12 13">
    <name type="scientific">Cotesia glomerata</name>
    <name type="common">Lepidopteran parasitic wasp</name>
    <name type="synonym">Apanteles glomeratus</name>
    <dbReference type="NCBI Taxonomy" id="32391"/>
    <lineage>
        <taxon>Eukaryota</taxon>
        <taxon>Metazoa</taxon>
        <taxon>Ecdysozoa</taxon>
        <taxon>Arthropoda</taxon>
        <taxon>Hexapoda</taxon>
        <taxon>Insecta</taxon>
        <taxon>Pterygota</taxon>
        <taxon>Neoptera</taxon>
        <taxon>Endopterygota</taxon>
        <taxon>Hymenoptera</taxon>
        <taxon>Apocrita</taxon>
        <taxon>Ichneumonoidea</taxon>
        <taxon>Braconidae</taxon>
        <taxon>Microgastrinae</taxon>
        <taxon>Cotesia</taxon>
    </lineage>
</organism>
<evidence type="ECO:0000313" key="12">
    <source>
        <dbReference type="EMBL" id="KAH0552262.1"/>
    </source>
</evidence>
<evidence type="ECO:0000256" key="2">
    <source>
        <dbReference type="ARBA" id="ARBA00022490"/>
    </source>
</evidence>
<evidence type="ECO:0000256" key="10">
    <source>
        <dbReference type="ARBA" id="ARBA00046139"/>
    </source>
</evidence>
<comment type="similarity">
    <text evidence="8">Belongs to the cytochrome b5 family.</text>
</comment>
<keyword evidence="2" id="KW-0963">Cytoplasm</keyword>
<evidence type="ECO:0000256" key="5">
    <source>
        <dbReference type="ARBA" id="ARBA00023004"/>
    </source>
</evidence>
<dbReference type="Proteomes" id="UP000826195">
    <property type="component" value="Unassembled WGS sequence"/>
</dbReference>
<dbReference type="InterPro" id="IPR036400">
    <property type="entry name" value="Cyt_B5-like_heme/steroid_sf"/>
</dbReference>
<dbReference type="GO" id="GO:0005930">
    <property type="term" value="C:axoneme"/>
    <property type="evidence" value="ECO:0007669"/>
    <property type="project" value="UniProtKB-SubCell"/>
</dbReference>
<feature type="domain" description="Cytochrome b5 heme-binding" evidence="11">
    <location>
        <begin position="24"/>
        <end position="96"/>
    </location>
</feature>
<dbReference type="InterPro" id="IPR052320">
    <property type="entry name" value="Cytochrome_b5_domain"/>
</dbReference>
<keyword evidence="7" id="KW-0966">Cell projection</keyword>
<dbReference type="PANTHER" id="PTHR21281">
    <property type="entry name" value="CYTOCHROME B5 DOMAIN-CONTAINING PROTEIN 1"/>
    <property type="match status" value="1"/>
</dbReference>
<evidence type="ECO:0000313" key="13">
    <source>
        <dbReference type="Proteomes" id="UP000826195"/>
    </source>
</evidence>
<comment type="subcellular location">
    <subcellularLocation>
        <location evidence="1">Cytoplasm</location>
        <location evidence="1">Cytoskeleton</location>
        <location evidence="1">Cilium axoneme</location>
    </subcellularLocation>
</comment>
<comment type="caution">
    <text evidence="12">The sequence shown here is derived from an EMBL/GenBank/DDBJ whole genome shotgun (WGS) entry which is preliminary data.</text>
</comment>
<dbReference type="InterPro" id="IPR001199">
    <property type="entry name" value="Cyt_B5-like_heme/steroid-bd"/>
</dbReference>
<evidence type="ECO:0000256" key="9">
    <source>
        <dbReference type="ARBA" id="ARBA00040649"/>
    </source>
</evidence>
<name>A0AAV7I250_COTGL</name>
<evidence type="ECO:0000256" key="7">
    <source>
        <dbReference type="ARBA" id="ARBA00023273"/>
    </source>
</evidence>
<evidence type="ECO:0000259" key="11">
    <source>
        <dbReference type="SMART" id="SM01117"/>
    </source>
</evidence>
<dbReference type="SMART" id="SM01117">
    <property type="entry name" value="Cyt-b5"/>
    <property type="match status" value="1"/>
</dbReference>
<keyword evidence="4" id="KW-0479">Metal-binding</keyword>
<evidence type="ECO:0000256" key="3">
    <source>
        <dbReference type="ARBA" id="ARBA00022617"/>
    </source>
</evidence>
<accession>A0AAV7I250</accession>
<keyword evidence="6" id="KW-0206">Cytoskeleton</keyword>